<comment type="caution">
    <text evidence="2">The sequence shown here is derived from an EMBL/GenBank/DDBJ whole genome shotgun (WGS) entry which is preliminary data.</text>
</comment>
<organism evidence="2">
    <name type="scientific">Desulfobacca acetoxidans</name>
    <dbReference type="NCBI Taxonomy" id="60893"/>
    <lineage>
        <taxon>Bacteria</taxon>
        <taxon>Pseudomonadati</taxon>
        <taxon>Thermodesulfobacteriota</taxon>
        <taxon>Desulfobaccia</taxon>
        <taxon>Desulfobaccales</taxon>
        <taxon>Desulfobaccaceae</taxon>
        <taxon>Desulfobacca</taxon>
    </lineage>
</organism>
<dbReference type="EMBL" id="DTKJ01000071">
    <property type="protein sequence ID" value="HGZ12608.1"/>
    <property type="molecule type" value="Genomic_DNA"/>
</dbReference>
<dbReference type="AlphaFoldDB" id="A0A7C5AN24"/>
<evidence type="ECO:0000313" key="2">
    <source>
        <dbReference type="EMBL" id="HGZ12608.1"/>
    </source>
</evidence>
<feature type="domain" description="Damage-control phosphatase ARMT1-like metal-binding" evidence="1">
    <location>
        <begin position="18"/>
        <end position="288"/>
    </location>
</feature>
<dbReference type="InterPro" id="IPR036075">
    <property type="entry name" value="ARMT-1-like_metal-bd_sf"/>
</dbReference>
<proteinExistence type="predicted"/>
<sequence>MTERYCGHTFKHMAAMRIMPECRACLIRLVDLAVSLASSEFLVQQAARQAALHIIDREFGPEAIPALIANHFQAEIRKITGNPDPFRAYKNLETAFLARQFEVVAAAFPQNLESLLKLAVLGNAVDFFRAPEEVRREFSQNLNFAVCHLKALKERLASKPSLMLYLADNAGEQYFDAPLVHYLRGLGWRVLYVVKGGPIQNDLTLADLTDSGLLKKLEPVIDTGAQTVGLVLSETSPAFQSTYRQAQLILAKGMGHFETLSHKADVRLFFLLQAKCRPVAQALRVPLGSFVFAHAPEICP</sequence>
<dbReference type="InterPro" id="IPR002791">
    <property type="entry name" value="ARMT1-like_metal-bd"/>
</dbReference>
<evidence type="ECO:0000259" key="1">
    <source>
        <dbReference type="Pfam" id="PF01937"/>
    </source>
</evidence>
<reference evidence="2" key="1">
    <citation type="journal article" date="2020" name="mSystems">
        <title>Genome- and Community-Level Interaction Insights into Carbon Utilization and Element Cycling Functions of Hydrothermarchaeota in Hydrothermal Sediment.</title>
        <authorList>
            <person name="Zhou Z."/>
            <person name="Liu Y."/>
            <person name="Xu W."/>
            <person name="Pan J."/>
            <person name="Luo Z.H."/>
            <person name="Li M."/>
        </authorList>
    </citation>
    <scope>NUCLEOTIDE SEQUENCE [LARGE SCALE GENOMIC DNA]</scope>
    <source>
        <strain evidence="2">SpSt-853</strain>
    </source>
</reference>
<dbReference type="InterPro" id="IPR014444">
    <property type="entry name" value="PH1575-like"/>
</dbReference>
<dbReference type="Gene3D" id="1.10.8.380">
    <property type="entry name" value="Uncharacterised protein PF01937, DUF89, domain 1"/>
    <property type="match status" value="1"/>
</dbReference>
<dbReference type="SUPFAM" id="SSF111321">
    <property type="entry name" value="AF1104-like"/>
    <property type="match status" value="1"/>
</dbReference>
<dbReference type="PIRSF" id="PIRSF006593">
    <property type="entry name" value="UCP006593"/>
    <property type="match status" value="1"/>
</dbReference>
<dbReference type="Gene3D" id="3.40.50.10880">
    <property type="entry name" value="Uncharacterised protein PF01937, DUF89, domain 3"/>
    <property type="match status" value="1"/>
</dbReference>
<gene>
    <name evidence="2" type="ORF">ENW48_10415</name>
</gene>
<dbReference type="Pfam" id="PF01937">
    <property type="entry name" value="ARMT1-like_dom"/>
    <property type="match status" value="1"/>
</dbReference>
<protein>
    <submittedName>
        <fullName evidence="2">DUF89 family protein</fullName>
    </submittedName>
</protein>
<accession>A0A7C5AN24</accession>
<name>A0A7C5AN24_9BACT</name>